<gene>
    <name evidence="2" type="ORF">BS297_12450</name>
    <name evidence="3" type="ORF">I3517_10960</name>
</gene>
<evidence type="ECO:0000259" key="1">
    <source>
        <dbReference type="PROSITE" id="PS50043"/>
    </source>
</evidence>
<name>A0A0C2VJX6_RHOER</name>
<organism evidence="3 5">
    <name type="scientific">Rhodococcus erythropolis</name>
    <name type="common">Arthrobacter picolinophilus</name>
    <dbReference type="NCBI Taxonomy" id="1833"/>
    <lineage>
        <taxon>Bacteria</taxon>
        <taxon>Bacillati</taxon>
        <taxon>Actinomycetota</taxon>
        <taxon>Actinomycetes</taxon>
        <taxon>Mycobacteriales</taxon>
        <taxon>Nocardiaceae</taxon>
        <taxon>Rhodococcus</taxon>
        <taxon>Rhodococcus erythropolis group</taxon>
    </lineage>
</organism>
<dbReference type="GO" id="GO:0003677">
    <property type="term" value="F:DNA binding"/>
    <property type="evidence" value="ECO:0007669"/>
    <property type="project" value="InterPro"/>
</dbReference>
<protein>
    <submittedName>
        <fullName evidence="3">LuxR family transcriptional regulator</fullName>
    </submittedName>
</protein>
<dbReference type="Pfam" id="PF00196">
    <property type="entry name" value="GerE"/>
    <property type="match status" value="1"/>
</dbReference>
<dbReference type="InterPro" id="IPR016032">
    <property type="entry name" value="Sig_transdc_resp-reg_C-effctor"/>
</dbReference>
<dbReference type="KEGG" id="reb:XU06_24515"/>
<dbReference type="SUPFAM" id="SSF46894">
    <property type="entry name" value="C-terminal effector domain of the bipartite response regulators"/>
    <property type="match status" value="1"/>
</dbReference>
<dbReference type="InterPro" id="IPR036388">
    <property type="entry name" value="WH-like_DNA-bd_sf"/>
</dbReference>
<dbReference type="GO" id="GO:0006355">
    <property type="term" value="P:regulation of DNA-templated transcription"/>
    <property type="evidence" value="ECO:0007669"/>
    <property type="project" value="InterPro"/>
</dbReference>
<feature type="domain" description="HTH luxR-type" evidence="1">
    <location>
        <begin position="2"/>
        <end position="67"/>
    </location>
</feature>
<dbReference type="AlphaFoldDB" id="A0A0C2VJX6"/>
<evidence type="ECO:0000313" key="4">
    <source>
        <dbReference type="Proteomes" id="UP000325576"/>
    </source>
</evidence>
<dbReference type="EMBL" id="JAECSB010000031">
    <property type="protein sequence ID" value="MBH5143138.1"/>
    <property type="molecule type" value="Genomic_DNA"/>
</dbReference>
<dbReference type="PROSITE" id="PS50043">
    <property type="entry name" value="HTH_LUXR_2"/>
    <property type="match status" value="1"/>
</dbReference>
<dbReference type="EMBL" id="MRBO01000374">
    <property type="protein sequence ID" value="KAB2585036.1"/>
    <property type="molecule type" value="Genomic_DNA"/>
</dbReference>
<reference evidence="3 5" key="2">
    <citation type="submission" date="2020-12" db="EMBL/GenBank/DDBJ databases">
        <title>Draft genome sequence of furan degrading bacterial strain FUR100.</title>
        <authorList>
            <person name="Woiski C."/>
        </authorList>
    </citation>
    <scope>NUCLEOTIDE SEQUENCE [LARGE SCALE GENOMIC DNA]</scope>
    <source>
        <strain evidence="3 5">FUR100</strain>
    </source>
</reference>
<comment type="caution">
    <text evidence="3">The sequence shown here is derived from an EMBL/GenBank/DDBJ whole genome shotgun (WGS) entry which is preliminary data.</text>
</comment>
<evidence type="ECO:0000313" key="3">
    <source>
        <dbReference type="EMBL" id="MBH5143138.1"/>
    </source>
</evidence>
<reference evidence="2 4" key="1">
    <citation type="journal article" date="2017" name="Poromechanics V (2013)">
        <title>Genomic Characterization of the Arsenic-Tolerant Actinobacterium, &lt;i&gt;Rhodococcus erythropolis&lt;/i&gt; S43.</title>
        <authorList>
            <person name="Retamal-Morales G."/>
            <person name="Mehnert M."/>
            <person name="Schwabe R."/>
            <person name="Tischler D."/>
            <person name="Schloemann M."/>
            <person name="Levican G.J."/>
        </authorList>
    </citation>
    <scope>NUCLEOTIDE SEQUENCE [LARGE SCALE GENOMIC DNA]</scope>
    <source>
        <strain evidence="2 4">S43</strain>
    </source>
</reference>
<dbReference type="Proteomes" id="UP000325576">
    <property type="component" value="Unassembled WGS sequence"/>
</dbReference>
<proteinExistence type="predicted"/>
<evidence type="ECO:0000313" key="2">
    <source>
        <dbReference type="EMBL" id="KAB2585036.1"/>
    </source>
</evidence>
<dbReference type="OMA" id="GTINTHL"/>
<dbReference type="Gene3D" id="1.10.10.10">
    <property type="entry name" value="Winged helix-like DNA-binding domain superfamily/Winged helix DNA-binding domain"/>
    <property type="match status" value="1"/>
</dbReference>
<keyword evidence="5" id="KW-1185">Reference proteome</keyword>
<dbReference type="SMART" id="SM00421">
    <property type="entry name" value="HTH_LUXR"/>
    <property type="match status" value="1"/>
</dbReference>
<sequence length="79" mass="8799">MKTADSPSLSRREVQVLLTWIRCDSKAEVSRELYIAEGTVNTHLARIRGKYDEVGRTAPTKMALLARALQDGLIGIDEL</sequence>
<dbReference type="Proteomes" id="UP000627573">
    <property type="component" value="Unassembled WGS sequence"/>
</dbReference>
<dbReference type="RefSeq" id="WP_020909141.1">
    <property type="nucleotide sequence ID" value="NZ_CP011295.1"/>
</dbReference>
<dbReference type="InterPro" id="IPR000792">
    <property type="entry name" value="Tscrpt_reg_LuxR_C"/>
</dbReference>
<accession>A0A0C2VJX6</accession>
<evidence type="ECO:0000313" key="5">
    <source>
        <dbReference type="Proteomes" id="UP000627573"/>
    </source>
</evidence>